<feature type="compositionally biased region" description="Basic and acidic residues" evidence="12">
    <location>
        <begin position="583"/>
        <end position="592"/>
    </location>
</feature>
<sequence length="1035" mass="119916">MSNSDINSKNSEFTPIGYLSNKRRKLDPSGEEHMSPAAKRANTISGSIPEGDGDDEERSGELSFDEDAEDIANDSQDEDRVHKVPRTGWADDDNTMDSNRLFTETSQFDDTLPEIPDVHTSTSSNNTAKQFPKNLLPSINDASMSEPIREQQELTSLLLSGKRLSTAQINFFLQYLKSSNIFNKPARSSGQASQDQERYNTLYADYMVLQRKYSDLVDSNSANIVDDDDSGAEEANHDECEKKQSELQKQIAGYKKELEVLKGQHQKKIQQLNDLNAELTADIQGQKKLSSDRKAKYEASVQELNEMVDALEEEKQKLEREYKSQIHKLEGELIDLRNGQQHSLTDAQRQLRLKEDEITSLERQVADITSDKDSSSTKLAEITRELKNKTEEFDTYKSHIESKLSQSKDSNKELHEAEQRNIETYIKQIESLTKEKADTAEKVSQVQTKLSETEQTLHALKEKHSLEVKYMNESVTKLSSEAKESRITIDKLKDEIVQKDKEISQNIFMIKNFKEKIQILEDGQKNDKTHTPGVSEGLFKSKLNEISNLQTKINQLENQIREKEKSLTQLNNEVRDLKESLEKANRNAKDTAEQLQQSRKTIDSKQSTIDDNLKIIDELKKKLAATPTGNDENSKQLSAKLEEITEQLKNARAANDKLQDQIINSASDSANKVSKVIEEKDMRIQELEDETKERAQALKTLKEKLKKAQTVIDSLEGPDDSHVHDLQTEIRKIRRVSQEQTEEIDLLKHEISILRDTNKRLKAQNTTTHLEADDDLRSRALRIEELNSALTGAQKKIATLQNMNKSQADSMNDLLERFRIMNDSYRIMKTTQLETEDKIDILKKDYQAREDELRERILAMEAENANLKDKLERESTSKRSRTRDEQLRDYYRLKYHREVRYNNSLRIMNDYLNKVSQNTTAQINRDYYKYNRLMSEPRRFEEPQTDYEYRDRRSPFESDIKYDYDLNESRRRPNRYTDTSSPLYFNRSRLKFKTVARLVQACVRMRQMAIKNHWDDQRIRNLAAKLGLPDSRGAW</sequence>
<proteinExistence type="inferred from homology"/>
<keyword evidence="15" id="KW-1185">Reference proteome</keyword>
<comment type="similarity">
    <text evidence="3">Belongs to the SPC110 family.</text>
</comment>
<dbReference type="Pfam" id="PF18520">
    <property type="entry name" value="Spc110_C"/>
    <property type="match status" value="1"/>
</dbReference>
<dbReference type="EMBL" id="BTGD01000025">
    <property type="protein sequence ID" value="GMM58790.1"/>
    <property type="molecule type" value="Genomic_DNA"/>
</dbReference>
<dbReference type="Gene3D" id="6.10.310.10">
    <property type="match status" value="1"/>
</dbReference>
<accession>A0AAV5S529</accession>
<feature type="region of interest" description="Disordered" evidence="12">
    <location>
        <begin position="220"/>
        <end position="242"/>
    </location>
</feature>
<keyword evidence="6 11" id="KW-0175">Coiled coil</keyword>
<keyword evidence="7" id="KW-0206">Cytoskeleton</keyword>
<protein>
    <recommendedName>
        <fullName evidence="4">Spindle pole body component 110</fullName>
    </recommendedName>
    <alternativeName>
        <fullName evidence="10">Spindle pole body spacer protein SPC110</fullName>
    </alternativeName>
</protein>
<dbReference type="AlphaFoldDB" id="A0AAV5S529"/>
<gene>
    <name evidence="14" type="ORF">DAKH74_054070</name>
</gene>
<evidence type="ECO:0000313" key="14">
    <source>
        <dbReference type="EMBL" id="GMM58790.1"/>
    </source>
</evidence>
<evidence type="ECO:0000259" key="13">
    <source>
        <dbReference type="Pfam" id="PF18520"/>
    </source>
</evidence>
<evidence type="ECO:0000256" key="4">
    <source>
        <dbReference type="ARBA" id="ARBA00016285"/>
    </source>
</evidence>
<evidence type="ECO:0000256" key="6">
    <source>
        <dbReference type="ARBA" id="ARBA00023054"/>
    </source>
</evidence>
<evidence type="ECO:0000256" key="12">
    <source>
        <dbReference type="SAM" id="MobiDB-lite"/>
    </source>
</evidence>
<feature type="compositionally biased region" description="Acidic residues" evidence="12">
    <location>
        <begin position="51"/>
        <end position="77"/>
    </location>
</feature>
<keyword evidence="5" id="KW-0963">Cytoplasm</keyword>
<evidence type="ECO:0000256" key="3">
    <source>
        <dbReference type="ARBA" id="ARBA00005853"/>
    </source>
</evidence>
<evidence type="ECO:0000256" key="7">
    <source>
        <dbReference type="ARBA" id="ARBA00023212"/>
    </source>
</evidence>
<evidence type="ECO:0000313" key="15">
    <source>
        <dbReference type="Proteomes" id="UP001377567"/>
    </source>
</evidence>
<evidence type="ECO:0000256" key="2">
    <source>
        <dbReference type="ARBA" id="ARBA00004317"/>
    </source>
</evidence>
<evidence type="ECO:0000256" key="9">
    <source>
        <dbReference type="ARBA" id="ARBA00025064"/>
    </source>
</evidence>
<comment type="function">
    <text evidence="9">Component of the spindle pole body (SPB) required for the proper execution of spindle pole body (SPB) duplication. Potential role in cross-linking filaments or anchoring other molecules. It is essential for growth.</text>
</comment>
<organism evidence="14 15">
    <name type="scientific">Maudiozyma humilis</name>
    <name type="common">Sour dough yeast</name>
    <name type="synonym">Kazachstania humilis</name>
    <dbReference type="NCBI Taxonomy" id="51915"/>
    <lineage>
        <taxon>Eukaryota</taxon>
        <taxon>Fungi</taxon>
        <taxon>Dikarya</taxon>
        <taxon>Ascomycota</taxon>
        <taxon>Saccharomycotina</taxon>
        <taxon>Saccharomycetes</taxon>
        <taxon>Saccharomycetales</taxon>
        <taxon>Saccharomycetaceae</taxon>
        <taxon>Maudiozyma</taxon>
    </lineage>
</organism>
<comment type="caution">
    <text evidence="14">The sequence shown here is derived from an EMBL/GenBank/DDBJ whole genome shotgun (WGS) entry which is preliminary data.</text>
</comment>
<dbReference type="InterPro" id="IPR040593">
    <property type="entry name" value="Spc110_C"/>
</dbReference>
<dbReference type="Proteomes" id="UP001377567">
    <property type="component" value="Unassembled WGS sequence"/>
</dbReference>
<feature type="coiled-coil region" evidence="11">
    <location>
        <begin position="843"/>
        <end position="877"/>
    </location>
</feature>
<feature type="domain" description="Spindle pole body component 110 C-terminal" evidence="13">
    <location>
        <begin position="986"/>
        <end position="1035"/>
    </location>
</feature>
<evidence type="ECO:0000256" key="1">
    <source>
        <dbReference type="ARBA" id="ARBA00004123"/>
    </source>
</evidence>
<evidence type="ECO:0000256" key="5">
    <source>
        <dbReference type="ARBA" id="ARBA00022490"/>
    </source>
</evidence>
<dbReference type="GO" id="GO:0005816">
    <property type="term" value="C:spindle pole body"/>
    <property type="evidence" value="ECO:0007669"/>
    <property type="project" value="UniProtKB-SubCell"/>
</dbReference>
<keyword evidence="8" id="KW-0539">Nucleus</keyword>
<name>A0AAV5S529_MAUHU</name>
<comment type="subcellular location">
    <subcellularLocation>
        <location evidence="2">Cytoplasm</location>
        <location evidence="2">Cytoskeleton</location>
        <location evidence="2">Microtubule organizing center</location>
        <location evidence="2">Spindle pole body</location>
    </subcellularLocation>
    <subcellularLocation>
        <location evidence="1">Nucleus</location>
    </subcellularLocation>
</comment>
<evidence type="ECO:0000256" key="8">
    <source>
        <dbReference type="ARBA" id="ARBA00023242"/>
    </source>
</evidence>
<reference evidence="14 15" key="1">
    <citation type="journal article" date="2023" name="Elife">
        <title>Identification of key yeast species and microbe-microbe interactions impacting larval growth of Drosophila in the wild.</title>
        <authorList>
            <person name="Mure A."/>
            <person name="Sugiura Y."/>
            <person name="Maeda R."/>
            <person name="Honda K."/>
            <person name="Sakurai N."/>
            <person name="Takahashi Y."/>
            <person name="Watada M."/>
            <person name="Katoh T."/>
            <person name="Gotoh A."/>
            <person name="Gotoh Y."/>
            <person name="Taniguchi I."/>
            <person name="Nakamura K."/>
            <person name="Hayashi T."/>
            <person name="Katayama T."/>
            <person name="Uemura T."/>
            <person name="Hattori Y."/>
        </authorList>
    </citation>
    <scope>NUCLEOTIDE SEQUENCE [LARGE SCALE GENOMIC DNA]</scope>
    <source>
        <strain evidence="14 15">KH-74</strain>
    </source>
</reference>
<feature type="coiled-coil region" evidence="11">
    <location>
        <begin position="634"/>
        <end position="803"/>
    </location>
</feature>
<feature type="region of interest" description="Disordered" evidence="12">
    <location>
        <begin position="583"/>
        <end position="604"/>
    </location>
</feature>
<feature type="compositionally biased region" description="Polar residues" evidence="12">
    <location>
        <begin position="1"/>
        <end position="13"/>
    </location>
</feature>
<feature type="region of interest" description="Disordered" evidence="12">
    <location>
        <begin position="1"/>
        <end position="97"/>
    </location>
</feature>
<evidence type="ECO:0000256" key="11">
    <source>
        <dbReference type="SAM" id="Coils"/>
    </source>
</evidence>
<dbReference type="GO" id="GO:0005634">
    <property type="term" value="C:nucleus"/>
    <property type="evidence" value="ECO:0007669"/>
    <property type="project" value="UniProtKB-SubCell"/>
</dbReference>
<evidence type="ECO:0000256" key="10">
    <source>
        <dbReference type="ARBA" id="ARBA00032118"/>
    </source>
</evidence>
<feature type="compositionally biased region" description="Polar residues" evidence="12">
    <location>
        <begin position="593"/>
        <end position="604"/>
    </location>
</feature>